<evidence type="ECO:0000313" key="2">
    <source>
        <dbReference type="Proteomes" id="UP000494260"/>
    </source>
</evidence>
<gene>
    <name evidence="1" type="ORF">BLA18109_01666</name>
</gene>
<protein>
    <submittedName>
        <fullName evidence="1">Uncharacterized protein</fullName>
    </submittedName>
</protein>
<reference evidence="1 2" key="1">
    <citation type="submission" date="2019-09" db="EMBL/GenBank/DDBJ databases">
        <authorList>
            <person name="Depoorter E."/>
        </authorList>
    </citation>
    <scope>NUCLEOTIDE SEQUENCE [LARGE SCALE GENOMIC DNA]</scope>
    <source>
        <strain evidence="1">R-18109</strain>
    </source>
</reference>
<name>A0A6P2TM76_BURL3</name>
<dbReference type="AlphaFoldDB" id="A0A6P2TM76"/>
<organism evidence="1 2">
    <name type="scientific">Burkholderia lata (strain ATCC 17760 / DSM 23089 / LMG 22485 / NCIMB 9086 / R18194 / 383)</name>
    <dbReference type="NCBI Taxonomy" id="482957"/>
    <lineage>
        <taxon>Bacteria</taxon>
        <taxon>Pseudomonadati</taxon>
        <taxon>Pseudomonadota</taxon>
        <taxon>Betaproteobacteria</taxon>
        <taxon>Burkholderiales</taxon>
        <taxon>Burkholderiaceae</taxon>
        <taxon>Burkholderia</taxon>
        <taxon>Burkholderia cepacia complex</taxon>
    </lineage>
</organism>
<dbReference type="EMBL" id="CABVQH010000004">
    <property type="protein sequence ID" value="VWC61632.1"/>
    <property type="molecule type" value="Genomic_DNA"/>
</dbReference>
<sequence>MAVSLTWPTENKDGKRDAQHLRLVSPAPGGHRVNTYRYQIDILPRLKTGDSYRV</sequence>
<accession>A0A6P2TM76</accession>
<dbReference type="Proteomes" id="UP000494260">
    <property type="component" value="Unassembled WGS sequence"/>
</dbReference>
<evidence type="ECO:0000313" key="1">
    <source>
        <dbReference type="EMBL" id="VWC61632.1"/>
    </source>
</evidence>
<proteinExistence type="predicted"/>